<organism evidence="1 2">
    <name type="scientific">Salinirubellus salinus</name>
    <dbReference type="NCBI Taxonomy" id="1364945"/>
    <lineage>
        <taxon>Archaea</taxon>
        <taxon>Methanobacteriati</taxon>
        <taxon>Methanobacteriota</taxon>
        <taxon>Stenosarchaea group</taxon>
        <taxon>Halobacteria</taxon>
        <taxon>Halobacteriales</taxon>
        <taxon>Natronomonadaceae</taxon>
        <taxon>Salinirubellus</taxon>
    </lineage>
</organism>
<name>A0A9E7R430_9EURY</name>
<evidence type="ECO:0000313" key="2">
    <source>
        <dbReference type="Proteomes" id="UP001057580"/>
    </source>
</evidence>
<reference evidence="1" key="1">
    <citation type="submission" date="2022-09" db="EMBL/GenBank/DDBJ databases">
        <title>Diverse halophilic archaea isolated from saline environments.</title>
        <authorList>
            <person name="Cui H.-L."/>
        </authorList>
    </citation>
    <scope>NUCLEOTIDE SEQUENCE</scope>
    <source>
        <strain evidence="1">ZS-35-S2</strain>
    </source>
</reference>
<gene>
    <name evidence="1" type="ORF">N0B31_20050</name>
</gene>
<dbReference type="Proteomes" id="UP001057580">
    <property type="component" value="Chromosome"/>
</dbReference>
<dbReference type="KEGG" id="ssai:N0B31_20050"/>
<keyword evidence="2" id="KW-1185">Reference proteome</keyword>
<dbReference type="GeneID" id="74944766"/>
<evidence type="ECO:0000313" key="1">
    <source>
        <dbReference type="EMBL" id="UWM54398.1"/>
    </source>
</evidence>
<dbReference type="RefSeq" id="WP_260593418.1">
    <property type="nucleotide sequence ID" value="NZ_CP104003.1"/>
</dbReference>
<accession>A0A9E7R430</accession>
<protein>
    <submittedName>
        <fullName evidence="1">Uncharacterized protein</fullName>
    </submittedName>
</protein>
<dbReference type="EMBL" id="CP104003">
    <property type="protein sequence ID" value="UWM54398.1"/>
    <property type="molecule type" value="Genomic_DNA"/>
</dbReference>
<proteinExistence type="predicted"/>
<dbReference type="AlphaFoldDB" id="A0A9E7R430"/>
<sequence length="165" mass="16991">MARRLFAVGGVLLTTILIIGVSVGSVPSIVPSDGPGDAPANGNQGGNGVKAISFVGFCTDESADFGSGSVTADEYKDGDTSEPIAASWSSEPAVDYITYKAGTDLYVIEYDPAVKSGDFEVGDGVPAAEFDPTISPSNYCGDGEELAKFDWNGDTFESEGGNEVL</sequence>